<reference evidence="1 2" key="1">
    <citation type="submission" date="2014-04" db="EMBL/GenBank/DDBJ databases">
        <title>The Genome Sequence of Thermoanaerobaculum aquaticum MP-01, The First Cultivated Group 23 Acidobacterium.</title>
        <authorList>
            <person name="Stamps B.W."/>
            <person name="Losey N.A."/>
            <person name="Lawson P.A."/>
            <person name="Stevenson B.S."/>
        </authorList>
    </citation>
    <scope>NUCLEOTIDE SEQUENCE [LARGE SCALE GENOMIC DNA]</scope>
    <source>
        <strain evidence="1 2">MP-01</strain>
    </source>
</reference>
<evidence type="ECO:0000313" key="1">
    <source>
        <dbReference type="EMBL" id="KDA54163.1"/>
    </source>
</evidence>
<dbReference type="AlphaFoldDB" id="A0A062XTH9"/>
<dbReference type="Proteomes" id="UP000027284">
    <property type="component" value="Unassembled WGS sequence"/>
</dbReference>
<dbReference type="RefSeq" id="WP_038048215.1">
    <property type="nucleotide sequence ID" value="NZ_JMFG01000011.1"/>
</dbReference>
<proteinExistence type="predicted"/>
<keyword evidence="2" id="KW-1185">Reference proteome</keyword>
<gene>
    <name evidence="1" type="ORF">EG19_00940</name>
</gene>
<evidence type="ECO:0008006" key="3">
    <source>
        <dbReference type="Google" id="ProtNLM"/>
    </source>
</evidence>
<protein>
    <recommendedName>
        <fullName evidence="3">DUF3891 family protein</fullName>
    </recommendedName>
</protein>
<dbReference type="Pfam" id="PF13030">
    <property type="entry name" value="DUF3891"/>
    <property type="match status" value="1"/>
</dbReference>
<evidence type="ECO:0000313" key="2">
    <source>
        <dbReference type="Proteomes" id="UP000027284"/>
    </source>
</evidence>
<name>A0A062XTH9_9BACT</name>
<comment type="caution">
    <text evidence="1">The sequence shown here is derived from an EMBL/GenBank/DDBJ whole genome shotgun (WGS) entry which is preliminary data.</text>
</comment>
<sequence length="251" mass="28758">MIVRSTADGLVLVTQSAHALLAFQLAEHWGNRITPRPSPRAEVLAAALLHDAGWDHWDQHPQWDEAQGPQGFETWPSGEEREKLWRESLAHAAQRGRYVEYLVGHHVLHLAETYSPNQHQEFVLELRQHLQRLREQLVHEPRFRQILATGQDEVNRHILRVVDALAIYLLRPPTRWEIPEVPLKEGPASLQLIPAGPNLFRLHPWPFVGSRLTVRVEGYCLPTQAPVPKDTWPQLPRVTLAFTLVRLGKSS</sequence>
<organism evidence="1 2">
    <name type="scientific">Thermoanaerobaculum aquaticum</name>
    <dbReference type="NCBI Taxonomy" id="1312852"/>
    <lineage>
        <taxon>Bacteria</taxon>
        <taxon>Pseudomonadati</taxon>
        <taxon>Acidobacteriota</taxon>
        <taxon>Thermoanaerobaculia</taxon>
        <taxon>Thermoanaerobaculales</taxon>
        <taxon>Thermoanaerobaculaceae</taxon>
        <taxon>Thermoanaerobaculum</taxon>
    </lineage>
</organism>
<dbReference type="OrthoDB" id="190426at2"/>
<dbReference type="InterPro" id="IPR024992">
    <property type="entry name" value="DUF3891"/>
</dbReference>
<dbReference type="SUPFAM" id="SSF109604">
    <property type="entry name" value="HD-domain/PDEase-like"/>
    <property type="match status" value="1"/>
</dbReference>
<dbReference type="EMBL" id="JMFG01000011">
    <property type="protein sequence ID" value="KDA54163.1"/>
    <property type="molecule type" value="Genomic_DNA"/>
</dbReference>
<dbReference type="STRING" id="1312852.EG19_00940"/>
<accession>A0A062XTH9</accession>